<dbReference type="Gene3D" id="1.10.10.2840">
    <property type="entry name" value="PucR C-terminal helix-turn-helix domain"/>
    <property type="match status" value="1"/>
</dbReference>
<feature type="domain" description="CdaR GGDEF-like" evidence="3">
    <location>
        <begin position="201"/>
        <end position="309"/>
    </location>
</feature>
<dbReference type="PANTHER" id="PTHR33744:SF1">
    <property type="entry name" value="DNA-BINDING TRANSCRIPTIONAL ACTIVATOR ADER"/>
    <property type="match status" value="1"/>
</dbReference>
<dbReference type="InterPro" id="IPR042070">
    <property type="entry name" value="PucR_C-HTH_sf"/>
</dbReference>
<comment type="caution">
    <text evidence="4">The sequence shown here is derived from an EMBL/GenBank/DDBJ whole genome shotgun (WGS) entry which is preliminary data.</text>
</comment>
<protein>
    <submittedName>
        <fullName evidence="4">PucR C-terminal helix-turn-helix domain protein</fullName>
    </submittedName>
</protein>
<name>A0A1V3WW27_MYCKA</name>
<dbReference type="InterPro" id="IPR051448">
    <property type="entry name" value="CdaR-like_regulators"/>
</dbReference>
<dbReference type="Proteomes" id="UP000189229">
    <property type="component" value="Unassembled WGS sequence"/>
</dbReference>
<dbReference type="GeneID" id="29700380"/>
<evidence type="ECO:0000259" key="2">
    <source>
        <dbReference type="Pfam" id="PF13556"/>
    </source>
</evidence>
<dbReference type="InterPro" id="IPR025736">
    <property type="entry name" value="PucR_C-HTH_dom"/>
</dbReference>
<dbReference type="InterPro" id="IPR041522">
    <property type="entry name" value="CdaR_GGDEF"/>
</dbReference>
<proteinExistence type="inferred from homology"/>
<dbReference type="RefSeq" id="WP_023368079.1">
    <property type="nucleotide sequence ID" value="NZ_BLYZ01000002.1"/>
</dbReference>
<sequence length="423" mass="46252">MSQLTRNQPYAADSASQDWPSARTRELIRAGARIALNPNQEWLDRLDKATLGKNAVIAEDPVLAAAVRRASRANLLHWAAANVRDPGAPVAANLGPEPLALARDLVRRGLDSTTLEIYRVGQDVAWRHWIEIVFGLTADPDELREVLVVSSLSISDFISATLAGIAAQLKLELNELACGTHAERREIVELILDGAAIGQERAEARLGYSLDQPHTAAILWSDDFEGDHIFLDKAADAVSYALGSTRALTVTATAATRWIWVPDAVDLDVDTIEKALTNCPGARIAIGPNASGIEGFRRSHLDALATQRMMTRLQSPRRIALFADIQLVNLITQDASAAEDFISSTLGDFASASPELRATLLTYIRQQCNVSRAAKLLYSHRNTLLRRLEAAARMLPRPLPQSYVHVAVALEALEWYGNHTSPR</sequence>
<dbReference type="PANTHER" id="PTHR33744">
    <property type="entry name" value="CARBOHYDRATE DIACID REGULATOR"/>
    <property type="match status" value="1"/>
</dbReference>
<accession>A0A1V3WW27</accession>
<evidence type="ECO:0000256" key="1">
    <source>
        <dbReference type="ARBA" id="ARBA00006754"/>
    </source>
</evidence>
<gene>
    <name evidence="4" type="ORF">BZL30_6562</name>
</gene>
<dbReference type="AlphaFoldDB" id="A0A1V3WW27"/>
<dbReference type="Pfam" id="PF13556">
    <property type="entry name" value="HTH_30"/>
    <property type="match status" value="1"/>
</dbReference>
<dbReference type="Pfam" id="PF17853">
    <property type="entry name" value="GGDEF_2"/>
    <property type="match status" value="1"/>
</dbReference>
<evidence type="ECO:0000313" key="5">
    <source>
        <dbReference type="Proteomes" id="UP000189229"/>
    </source>
</evidence>
<reference evidence="4 5" key="1">
    <citation type="submission" date="2017-02" db="EMBL/GenBank/DDBJ databases">
        <title>Complete genome sequences of Mycobacterium kansasii strains isolated from rhesus macaques.</title>
        <authorList>
            <person name="Panda A."/>
            <person name="Nagaraj S."/>
            <person name="Zhao X."/>
            <person name="Tettelin H."/>
            <person name="Detolla L.J."/>
        </authorList>
    </citation>
    <scope>NUCLEOTIDE SEQUENCE [LARGE SCALE GENOMIC DNA]</scope>
    <source>
        <strain evidence="4 5">11-3813</strain>
    </source>
</reference>
<dbReference type="EMBL" id="MVBM01000006">
    <property type="protein sequence ID" value="OOK70756.1"/>
    <property type="molecule type" value="Genomic_DNA"/>
</dbReference>
<evidence type="ECO:0000259" key="3">
    <source>
        <dbReference type="Pfam" id="PF17853"/>
    </source>
</evidence>
<feature type="domain" description="PucR C-terminal helix-turn-helix" evidence="2">
    <location>
        <begin position="356"/>
        <end position="410"/>
    </location>
</feature>
<evidence type="ECO:0000313" key="4">
    <source>
        <dbReference type="EMBL" id="OOK70756.1"/>
    </source>
</evidence>
<organism evidence="4 5">
    <name type="scientific">Mycobacterium kansasii</name>
    <dbReference type="NCBI Taxonomy" id="1768"/>
    <lineage>
        <taxon>Bacteria</taxon>
        <taxon>Bacillati</taxon>
        <taxon>Actinomycetota</taxon>
        <taxon>Actinomycetes</taxon>
        <taxon>Mycobacteriales</taxon>
        <taxon>Mycobacteriaceae</taxon>
        <taxon>Mycobacterium</taxon>
    </lineage>
</organism>
<comment type="similarity">
    <text evidence="1">Belongs to the CdaR family.</text>
</comment>